<dbReference type="AlphaFoldDB" id="A0A9W7ZPQ4"/>
<comment type="caution">
    <text evidence="1">The sequence shown here is derived from an EMBL/GenBank/DDBJ whole genome shotgun (WGS) entry which is preliminary data.</text>
</comment>
<sequence>MVKTQINQDILLKVAEYLAYDLKTDTLNAFKLAFPGIKEQVESRVLIEFDVKNLRQAGHHRLEYKGKGEGHELADHILTTNLKDYNLSDSFDLSYLNDEDYVDCILSDSKVRGLALHSYYCLDDLRTPLALTEMFGATLFKLDIDAEITIREFYKLLDTMPVLQDLRLVHIEMDEGNHPRFDNDPNTVVVATDPGQILVSLADNKTWSHGLRRLELLGLYKEEEWDEDDEDDENSYRFDPKPFTNQIFPHLERLKIKNEHWYPYSITPWFTADSKVWSSLTDLKIVMNDLNELHNISRCCPNLVNASFTINTELVMNNNIHIFFKVLTRSFPYLKSLDFKYVGSYYDPYLLFGGRQYNDRDIVFGWLYMDVFDGNMVLKKLAHNESFLTSAIESMKLCDVAWKGLTRLSLDGPVLSLLVLFPLSKLEDLEHLKLTLYSLSGMDVIARYLDPTCLDSHRSKRSRIGQATLKCFKNIKELDLSLKEVYPHCEDVYLFTKLFPSMEKITINKSSHVGEPRLSKICSSCSKFYQ</sequence>
<evidence type="ECO:0000313" key="2">
    <source>
        <dbReference type="Proteomes" id="UP001150538"/>
    </source>
</evidence>
<dbReference type="EMBL" id="JANBPU010000271">
    <property type="protein sequence ID" value="KAJ1913306.1"/>
    <property type="molecule type" value="Genomic_DNA"/>
</dbReference>
<organism evidence="1 2">
    <name type="scientific">Mycoemilia scoparia</name>
    <dbReference type="NCBI Taxonomy" id="417184"/>
    <lineage>
        <taxon>Eukaryota</taxon>
        <taxon>Fungi</taxon>
        <taxon>Fungi incertae sedis</taxon>
        <taxon>Zoopagomycota</taxon>
        <taxon>Kickxellomycotina</taxon>
        <taxon>Kickxellomycetes</taxon>
        <taxon>Kickxellales</taxon>
        <taxon>Kickxellaceae</taxon>
        <taxon>Mycoemilia</taxon>
    </lineage>
</organism>
<name>A0A9W7ZPQ4_9FUNG</name>
<gene>
    <name evidence="1" type="ORF">H4219_005265</name>
</gene>
<dbReference type="Proteomes" id="UP001150538">
    <property type="component" value="Unassembled WGS sequence"/>
</dbReference>
<keyword evidence="2" id="KW-1185">Reference proteome</keyword>
<dbReference type="Gene3D" id="3.80.10.10">
    <property type="entry name" value="Ribonuclease Inhibitor"/>
    <property type="match status" value="1"/>
</dbReference>
<evidence type="ECO:0000313" key="1">
    <source>
        <dbReference type="EMBL" id="KAJ1913306.1"/>
    </source>
</evidence>
<dbReference type="InterPro" id="IPR032675">
    <property type="entry name" value="LRR_dom_sf"/>
</dbReference>
<protein>
    <submittedName>
        <fullName evidence="1">Uncharacterized protein</fullName>
    </submittedName>
</protein>
<reference evidence="1" key="1">
    <citation type="submission" date="2022-07" db="EMBL/GenBank/DDBJ databases">
        <title>Phylogenomic reconstructions and comparative analyses of Kickxellomycotina fungi.</title>
        <authorList>
            <person name="Reynolds N.K."/>
            <person name="Stajich J.E."/>
            <person name="Barry K."/>
            <person name="Grigoriev I.V."/>
            <person name="Crous P."/>
            <person name="Smith M.E."/>
        </authorList>
    </citation>
    <scope>NUCLEOTIDE SEQUENCE</scope>
    <source>
        <strain evidence="1">NBRC 100468</strain>
    </source>
</reference>
<proteinExistence type="predicted"/>
<accession>A0A9W7ZPQ4</accession>